<feature type="compositionally biased region" description="Low complexity" evidence="6">
    <location>
        <begin position="1"/>
        <end position="14"/>
    </location>
</feature>
<feature type="transmembrane region" description="Helical" evidence="7">
    <location>
        <begin position="815"/>
        <end position="836"/>
    </location>
</feature>
<protein>
    <recommendedName>
        <fullName evidence="8">Protein kinase domain-containing protein</fullName>
    </recommendedName>
</protein>
<dbReference type="Gene3D" id="3.30.200.20">
    <property type="entry name" value="Phosphorylase Kinase, domain 1"/>
    <property type="match status" value="1"/>
</dbReference>
<keyword evidence="2 5" id="KW-0547">Nucleotide-binding</keyword>
<keyword evidence="3" id="KW-0418">Kinase</keyword>
<dbReference type="InterPro" id="IPR017441">
    <property type="entry name" value="Protein_kinase_ATP_BS"/>
</dbReference>
<evidence type="ECO:0000256" key="6">
    <source>
        <dbReference type="SAM" id="MobiDB-lite"/>
    </source>
</evidence>
<reference evidence="9 10" key="1">
    <citation type="submission" date="2019-07" db="EMBL/GenBank/DDBJ databases">
        <title>Whole genome shotgun sequence of Actinotalea fermentans NBRC 105374.</title>
        <authorList>
            <person name="Hosoyama A."/>
            <person name="Uohara A."/>
            <person name="Ohji S."/>
            <person name="Ichikawa N."/>
        </authorList>
    </citation>
    <scope>NUCLEOTIDE SEQUENCE [LARGE SCALE GENOMIC DNA]</scope>
    <source>
        <strain evidence="9 10">NBRC 105374</strain>
    </source>
</reference>
<evidence type="ECO:0000256" key="4">
    <source>
        <dbReference type="ARBA" id="ARBA00022840"/>
    </source>
</evidence>
<proteinExistence type="predicted"/>
<accession>A0A511YXQ9</accession>
<sequence>MAVVARAGASGAAGARKKRGAGRPPAAAATPASAESGSPPSDEPAAAVETAPAEDAPTDGPVTEDAPIAVAVSEAGAAEDAPAEDAPAEEGSAEEGSEAEGSEAEGSEAEQPADDAGPAEAVSSADDAGPAESTPPQPAKAARRTKAARPPRRPKAKPPAASAPAPATPALDPPDDATPAVDDRLADDPPTDDAPTSEAPPVIPPADPAPRPEAEPEAADEPAAPEPPRKQRASATGRTSSAAGRAPSLRASGKAAKTAKAAAQGTAAAARTTSPTAPSAPPAPGAPGALPEEVGGYRILGALGRGGMGAVYKARDGDGRVVALKLLHAHLDDPEARERLSREVASLQKVRHAGVARVLDAEIESTEAFVVTELVPGRDLARHVSRSGALPPEHLLLLGSRLREALDVVHAAGVLHRDLTPGNVMVTADGPVLIDFGLAQAVEDARMTSTGLVTGTPGYVSPDLLDGEAPTRDSDWWGWAAVLTFAATGRPPFGKGTIGTVLTRVRAGDPDLAGLPSVLADALRGALAVDPAQRTGPDDVVAALEQLAADAPESDSAADDDAESVQADDAGVTAVLVADADERADEEADPAVVVTAVGAPADLATGLSTTRVLPDTWTADDDAARLGADEVDEVDDQAYDDEVDDEVDEAYGDEAYEEYDEYDDEAYDEDDEGYDEDRRLPEPDFYPTPPARRTGTVAALALPFLALGLARPGAAFAVALVVAALLRSVELDAEALERRRARRGARPSDRVRAVVTWPWYLVRGTLGVVPVLVVGGAVVVLVGGVTWWLIEAGHWTIAPLVPGQGSGLLRGNLPWVGRAWVGVMAAIGLAMVWFGPMARTHRDGARRALATIAPGPWGALAAVVVGVVVAVVLAMAMLGQDVVWWPLGGHPRLG</sequence>
<feature type="region of interest" description="Disordered" evidence="6">
    <location>
        <begin position="663"/>
        <end position="689"/>
    </location>
</feature>
<dbReference type="EMBL" id="BJYK01000004">
    <property type="protein sequence ID" value="GEN79969.1"/>
    <property type="molecule type" value="Genomic_DNA"/>
</dbReference>
<dbReference type="SUPFAM" id="SSF56112">
    <property type="entry name" value="Protein kinase-like (PK-like)"/>
    <property type="match status" value="1"/>
</dbReference>
<evidence type="ECO:0000256" key="3">
    <source>
        <dbReference type="ARBA" id="ARBA00022777"/>
    </source>
</evidence>
<dbReference type="PROSITE" id="PS00107">
    <property type="entry name" value="PROTEIN_KINASE_ATP"/>
    <property type="match status" value="1"/>
</dbReference>
<feature type="compositionally biased region" description="Low complexity" evidence="6">
    <location>
        <begin position="69"/>
        <end position="80"/>
    </location>
</feature>
<dbReference type="InterPro" id="IPR000719">
    <property type="entry name" value="Prot_kinase_dom"/>
</dbReference>
<evidence type="ECO:0000256" key="2">
    <source>
        <dbReference type="ARBA" id="ARBA00022741"/>
    </source>
</evidence>
<feature type="compositionally biased region" description="Low complexity" evidence="6">
    <location>
        <begin position="233"/>
        <end position="277"/>
    </location>
</feature>
<feature type="compositionally biased region" description="Acidic residues" evidence="6">
    <location>
        <begin position="663"/>
        <end position="675"/>
    </location>
</feature>
<dbReference type="AlphaFoldDB" id="A0A511YXQ9"/>
<feature type="domain" description="Protein kinase" evidence="8">
    <location>
        <begin position="297"/>
        <end position="547"/>
    </location>
</feature>
<evidence type="ECO:0000259" key="8">
    <source>
        <dbReference type="PROSITE" id="PS50011"/>
    </source>
</evidence>
<feature type="region of interest" description="Disordered" evidence="6">
    <location>
        <begin position="1"/>
        <end position="290"/>
    </location>
</feature>
<feature type="compositionally biased region" description="Low complexity" evidence="6">
    <location>
        <begin position="158"/>
        <end position="170"/>
    </location>
</feature>
<feature type="compositionally biased region" description="Low complexity" evidence="6">
    <location>
        <begin position="22"/>
        <end position="55"/>
    </location>
</feature>
<feature type="transmembrane region" description="Helical" evidence="7">
    <location>
        <begin position="700"/>
        <end position="726"/>
    </location>
</feature>
<keyword evidence="10" id="KW-1185">Reference proteome</keyword>
<organism evidence="9 10">
    <name type="scientific">Actinotalea fermentans</name>
    <dbReference type="NCBI Taxonomy" id="43671"/>
    <lineage>
        <taxon>Bacteria</taxon>
        <taxon>Bacillati</taxon>
        <taxon>Actinomycetota</taxon>
        <taxon>Actinomycetes</taxon>
        <taxon>Micrococcales</taxon>
        <taxon>Cellulomonadaceae</taxon>
        <taxon>Actinotalea</taxon>
    </lineage>
</organism>
<dbReference type="Gene3D" id="1.10.510.10">
    <property type="entry name" value="Transferase(Phosphotransferase) domain 1"/>
    <property type="match status" value="1"/>
</dbReference>
<dbReference type="Pfam" id="PF00069">
    <property type="entry name" value="Pkinase"/>
    <property type="match status" value="1"/>
</dbReference>
<keyword evidence="4 5" id="KW-0067">ATP-binding</keyword>
<name>A0A511YXQ9_9CELL</name>
<feature type="transmembrane region" description="Helical" evidence="7">
    <location>
        <begin position="857"/>
        <end position="878"/>
    </location>
</feature>
<feature type="compositionally biased region" description="Acidic residues" evidence="6">
    <location>
        <begin position="81"/>
        <end position="113"/>
    </location>
</feature>
<evidence type="ECO:0000256" key="7">
    <source>
        <dbReference type="SAM" id="Phobius"/>
    </source>
</evidence>
<dbReference type="CDD" id="cd14014">
    <property type="entry name" value="STKc_PknB_like"/>
    <property type="match status" value="1"/>
</dbReference>
<comment type="caution">
    <text evidence="9">The sequence shown here is derived from an EMBL/GenBank/DDBJ whole genome shotgun (WGS) entry which is preliminary data.</text>
</comment>
<dbReference type="PROSITE" id="PS00109">
    <property type="entry name" value="PROTEIN_KINASE_TYR"/>
    <property type="match status" value="1"/>
</dbReference>
<evidence type="ECO:0000256" key="5">
    <source>
        <dbReference type="PROSITE-ProRule" id="PRU10141"/>
    </source>
</evidence>
<keyword evidence="7" id="KW-0812">Transmembrane</keyword>
<feature type="compositionally biased region" description="Basic residues" evidence="6">
    <location>
        <begin position="141"/>
        <end position="156"/>
    </location>
</feature>
<dbReference type="Proteomes" id="UP000321484">
    <property type="component" value="Unassembled WGS sequence"/>
</dbReference>
<dbReference type="GO" id="GO:0004674">
    <property type="term" value="F:protein serine/threonine kinase activity"/>
    <property type="evidence" value="ECO:0007669"/>
    <property type="project" value="TreeGrafter"/>
</dbReference>
<dbReference type="PANTHER" id="PTHR43289:SF34">
    <property type="entry name" value="SERINE_THREONINE-PROTEIN KINASE YBDM-RELATED"/>
    <property type="match status" value="1"/>
</dbReference>
<evidence type="ECO:0000256" key="1">
    <source>
        <dbReference type="ARBA" id="ARBA00022679"/>
    </source>
</evidence>
<feature type="compositionally biased region" description="Pro residues" evidence="6">
    <location>
        <begin position="201"/>
        <end position="211"/>
    </location>
</feature>
<evidence type="ECO:0000313" key="10">
    <source>
        <dbReference type="Proteomes" id="UP000321484"/>
    </source>
</evidence>
<dbReference type="InterPro" id="IPR008266">
    <property type="entry name" value="Tyr_kinase_AS"/>
</dbReference>
<dbReference type="GO" id="GO:0005524">
    <property type="term" value="F:ATP binding"/>
    <property type="evidence" value="ECO:0007669"/>
    <property type="project" value="UniProtKB-UniRule"/>
</dbReference>
<keyword evidence="1" id="KW-0808">Transferase</keyword>
<dbReference type="PANTHER" id="PTHR43289">
    <property type="entry name" value="MITOGEN-ACTIVATED PROTEIN KINASE KINASE KINASE 20-RELATED"/>
    <property type="match status" value="1"/>
</dbReference>
<feature type="transmembrane region" description="Helical" evidence="7">
    <location>
        <begin position="766"/>
        <end position="790"/>
    </location>
</feature>
<keyword evidence="7" id="KW-1133">Transmembrane helix</keyword>
<keyword evidence="7" id="KW-0472">Membrane</keyword>
<dbReference type="InterPro" id="IPR011009">
    <property type="entry name" value="Kinase-like_dom_sf"/>
</dbReference>
<feature type="binding site" evidence="5">
    <location>
        <position position="325"/>
    </location>
    <ligand>
        <name>ATP</name>
        <dbReference type="ChEBI" id="CHEBI:30616"/>
    </ligand>
</feature>
<gene>
    <name evidence="9" type="ORF">AFE02nite_17030</name>
</gene>
<dbReference type="PROSITE" id="PS50011">
    <property type="entry name" value="PROTEIN_KINASE_DOM"/>
    <property type="match status" value="1"/>
</dbReference>
<evidence type="ECO:0000313" key="9">
    <source>
        <dbReference type="EMBL" id="GEN79969.1"/>
    </source>
</evidence>